<protein>
    <submittedName>
        <fullName evidence="1">Uncharacterized protein</fullName>
    </submittedName>
</protein>
<proteinExistence type="predicted"/>
<keyword evidence="2" id="KW-1185">Reference proteome</keyword>
<organism evidence="1 2">
    <name type="scientific">Alkalibacillus salilacus</name>
    <dbReference type="NCBI Taxonomy" id="284582"/>
    <lineage>
        <taxon>Bacteria</taxon>
        <taxon>Bacillati</taxon>
        <taxon>Bacillota</taxon>
        <taxon>Bacilli</taxon>
        <taxon>Bacillales</taxon>
        <taxon>Bacillaceae</taxon>
        <taxon>Alkalibacillus</taxon>
    </lineage>
</organism>
<name>A0ABT9VBR0_9BACI</name>
<reference evidence="1 2" key="1">
    <citation type="submission" date="2023-07" db="EMBL/GenBank/DDBJ databases">
        <title>Genomic Encyclopedia of Type Strains, Phase IV (KMG-IV): sequencing the most valuable type-strain genomes for metagenomic binning, comparative biology and taxonomic classification.</title>
        <authorList>
            <person name="Goeker M."/>
        </authorList>
    </citation>
    <scope>NUCLEOTIDE SEQUENCE [LARGE SCALE GENOMIC DNA]</scope>
    <source>
        <strain evidence="1 2">DSM 16460</strain>
    </source>
</reference>
<dbReference type="EMBL" id="JAUSTQ010000001">
    <property type="protein sequence ID" value="MDQ0158354.1"/>
    <property type="molecule type" value="Genomic_DNA"/>
</dbReference>
<gene>
    <name evidence="1" type="ORF">J2S77_000304</name>
</gene>
<evidence type="ECO:0000313" key="2">
    <source>
        <dbReference type="Proteomes" id="UP001224359"/>
    </source>
</evidence>
<sequence length="164" mass="18880">MKWKSNDSNEEWLLLGLFSNPLHIKQLSKELSLYSSELLIKFRNYKSHQLHYWRIVGAENDDGEDFLELFEQQDPYPFEYELTEEPNGGQDHIIACSSFTTEHDLIKSVQGYGFDNSGKKVLSSIVLGLQHSYVIVHAAPVLQIQVTDQEPEMLDDDLLFSSLD</sequence>
<accession>A0ABT9VBR0</accession>
<evidence type="ECO:0000313" key="1">
    <source>
        <dbReference type="EMBL" id="MDQ0158354.1"/>
    </source>
</evidence>
<dbReference type="Proteomes" id="UP001224359">
    <property type="component" value="Unassembled WGS sequence"/>
</dbReference>
<dbReference type="RefSeq" id="WP_306973990.1">
    <property type="nucleotide sequence ID" value="NZ_JAUSTQ010000001.1"/>
</dbReference>
<comment type="caution">
    <text evidence="1">The sequence shown here is derived from an EMBL/GenBank/DDBJ whole genome shotgun (WGS) entry which is preliminary data.</text>
</comment>